<organism evidence="6 7">
    <name type="scientific">Ciona savignyi</name>
    <name type="common">Pacific transparent sea squirt</name>
    <dbReference type="NCBI Taxonomy" id="51511"/>
    <lineage>
        <taxon>Eukaryota</taxon>
        <taxon>Metazoa</taxon>
        <taxon>Chordata</taxon>
        <taxon>Tunicata</taxon>
        <taxon>Ascidiacea</taxon>
        <taxon>Phlebobranchia</taxon>
        <taxon>Cionidae</taxon>
        <taxon>Ciona</taxon>
    </lineage>
</organism>
<reference evidence="6" key="2">
    <citation type="submission" date="2025-08" db="UniProtKB">
        <authorList>
            <consortium name="Ensembl"/>
        </authorList>
    </citation>
    <scope>IDENTIFICATION</scope>
</reference>
<dbReference type="HOGENOM" id="CLU_2215761_0_0_1"/>
<sequence>MSTNVAPDTAKLQLVNSSQVNISDITAVVNQILKGSNSSAILSKTHQTFATSEVNINNCFQTFHKLSALVTHLNYQQEAITKSIKQTDEVIGQIAGIKVLCSKLTPN</sequence>
<dbReference type="InParanoid" id="H2YIA1"/>
<comment type="subcellular location">
    <subcellularLocation>
        <location evidence="1">Lysosome membrane</location>
    </subcellularLocation>
</comment>
<keyword evidence="5" id="KW-0458">Lysosome</keyword>
<dbReference type="InterPro" id="IPR032143">
    <property type="entry name" value="BORCS7"/>
</dbReference>
<dbReference type="AlphaFoldDB" id="H2YIA1"/>
<evidence type="ECO:0000256" key="5">
    <source>
        <dbReference type="ARBA" id="ARBA00023228"/>
    </source>
</evidence>
<evidence type="ECO:0000256" key="2">
    <source>
        <dbReference type="ARBA" id="ARBA00005433"/>
    </source>
</evidence>
<dbReference type="PANTHER" id="PTHR31397">
    <property type="entry name" value="BLOC-1-RELATED COMPLEX SUBUNIT 7 BORSC7"/>
    <property type="match status" value="1"/>
</dbReference>
<evidence type="ECO:0000313" key="6">
    <source>
        <dbReference type="Ensembl" id="ENSCSAVP00000005050.1"/>
    </source>
</evidence>
<keyword evidence="4" id="KW-0472">Membrane</keyword>
<proteinExistence type="inferred from homology"/>
<evidence type="ECO:0000256" key="4">
    <source>
        <dbReference type="ARBA" id="ARBA00023136"/>
    </source>
</evidence>
<dbReference type="Pfam" id="PF16088">
    <property type="entry name" value="BORCS7"/>
    <property type="match status" value="1"/>
</dbReference>
<dbReference type="GO" id="GO:0005765">
    <property type="term" value="C:lysosomal membrane"/>
    <property type="evidence" value="ECO:0007669"/>
    <property type="project" value="UniProtKB-SubCell"/>
</dbReference>
<comment type="similarity">
    <text evidence="2">Belongs to the BORCS7 family.</text>
</comment>
<evidence type="ECO:0000256" key="3">
    <source>
        <dbReference type="ARBA" id="ARBA00022295"/>
    </source>
</evidence>
<name>H2YIA1_CIOSA</name>
<reference evidence="6" key="3">
    <citation type="submission" date="2025-09" db="UniProtKB">
        <authorList>
            <consortium name="Ensembl"/>
        </authorList>
    </citation>
    <scope>IDENTIFICATION</scope>
</reference>
<dbReference type="GeneTree" id="ENSGT00390000015849"/>
<reference evidence="7" key="1">
    <citation type="submission" date="2003-08" db="EMBL/GenBank/DDBJ databases">
        <authorList>
            <person name="Birren B."/>
            <person name="Nusbaum C."/>
            <person name="Abebe A."/>
            <person name="Abouelleil A."/>
            <person name="Adekoya E."/>
            <person name="Ait-zahra M."/>
            <person name="Allen N."/>
            <person name="Allen T."/>
            <person name="An P."/>
            <person name="Anderson M."/>
            <person name="Anderson S."/>
            <person name="Arachchi H."/>
            <person name="Armbruster J."/>
            <person name="Bachantsang P."/>
            <person name="Baldwin J."/>
            <person name="Barry A."/>
            <person name="Bayul T."/>
            <person name="Blitshsteyn B."/>
            <person name="Bloom T."/>
            <person name="Blye J."/>
            <person name="Boguslavskiy L."/>
            <person name="Borowsky M."/>
            <person name="Boukhgalter B."/>
            <person name="Brunache A."/>
            <person name="Butler J."/>
            <person name="Calixte N."/>
            <person name="Calvo S."/>
            <person name="Camarata J."/>
            <person name="Campo K."/>
            <person name="Chang J."/>
            <person name="Cheshatsang Y."/>
            <person name="Citroen M."/>
            <person name="Collymore A."/>
            <person name="Considine T."/>
            <person name="Cook A."/>
            <person name="Cooke P."/>
            <person name="Corum B."/>
            <person name="Cuomo C."/>
            <person name="David R."/>
            <person name="Dawoe T."/>
            <person name="Degray S."/>
            <person name="Dodge S."/>
            <person name="Dooley K."/>
            <person name="Dorje P."/>
            <person name="Dorjee K."/>
            <person name="Dorris L."/>
            <person name="Duffey N."/>
            <person name="Dupes A."/>
            <person name="Elkins T."/>
            <person name="Engels R."/>
            <person name="Erickson J."/>
            <person name="Farina A."/>
            <person name="Faro S."/>
            <person name="Ferreira P."/>
            <person name="Fischer H."/>
            <person name="Fitzgerald M."/>
            <person name="Foley K."/>
            <person name="Gage D."/>
            <person name="Galagan J."/>
            <person name="Gearin G."/>
            <person name="Gnerre S."/>
            <person name="Gnirke A."/>
            <person name="Goyette A."/>
            <person name="Graham J."/>
            <person name="Grandbois E."/>
            <person name="Gyaltsen K."/>
            <person name="Hafez N."/>
            <person name="Hagopian D."/>
            <person name="Hagos B."/>
            <person name="Hall J."/>
            <person name="Hatcher B."/>
            <person name="Heller A."/>
            <person name="Higgins H."/>
            <person name="Honan T."/>
            <person name="Horn A."/>
            <person name="Houde N."/>
            <person name="Hughes L."/>
            <person name="Hulme W."/>
            <person name="Husby E."/>
            <person name="Iliev I."/>
            <person name="Jaffe D."/>
            <person name="Jones C."/>
            <person name="Kamal M."/>
            <person name="Kamat A."/>
            <person name="Kamvysselis M."/>
            <person name="Karlsson E."/>
            <person name="Kells C."/>
            <person name="Kieu A."/>
            <person name="Kisner P."/>
            <person name="Kodira C."/>
            <person name="Kulbokas E."/>
            <person name="Labutti K."/>
            <person name="Lama D."/>
            <person name="Landers T."/>
            <person name="Leger J."/>
            <person name="Levine S."/>
            <person name="Lewis D."/>
            <person name="Lewis T."/>
            <person name="Lindblad-toh K."/>
            <person name="Liu X."/>
            <person name="Lokyitsang T."/>
            <person name="Lokyitsang Y."/>
            <person name="Lucien O."/>
            <person name="Lui A."/>
            <person name="Ma L.J."/>
            <person name="Mabbitt R."/>
            <person name="Macdonald J."/>
            <person name="Maclean C."/>
            <person name="Major J."/>
            <person name="Manning J."/>
            <person name="Marabella R."/>
            <person name="Maru K."/>
            <person name="Matthews C."/>
            <person name="Mauceli E."/>
            <person name="Mccarthy M."/>
            <person name="Mcdonough S."/>
            <person name="Mcghee T."/>
            <person name="Meldrim J."/>
            <person name="Meneus L."/>
            <person name="Mesirov J."/>
            <person name="Mihalev A."/>
            <person name="Mihova T."/>
            <person name="Mikkelsen T."/>
            <person name="Mlenga V."/>
            <person name="Moru K."/>
            <person name="Mozes J."/>
            <person name="Mulrain L."/>
            <person name="Munson G."/>
            <person name="Naylor J."/>
            <person name="Newes C."/>
            <person name="Nguyen C."/>
            <person name="Nguyen N."/>
            <person name="Nguyen T."/>
            <person name="Nicol R."/>
            <person name="Nielsen C."/>
            <person name="Nizzari M."/>
            <person name="Norbu C."/>
            <person name="Norbu N."/>
            <person name="O'donnell P."/>
            <person name="Okoawo O."/>
            <person name="O'leary S."/>
            <person name="Omotosho B."/>
            <person name="O'neill K."/>
            <person name="Osman S."/>
            <person name="Parker S."/>
            <person name="Perrin D."/>
            <person name="Phunkhang P."/>
            <person name="Piqani B."/>
            <person name="Purcell S."/>
            <person name="Rachupka T."/>
            <person name="Ramasamy U."/>
            <person name="Rameau R."/>
            <person name="Ray V."/>
            <person name="Raymond C."/>
            <person name="Retta R."/>
            <person name="Richardson S."/>
            <person name="Rise C."/>
            <person name="Rodriguez J."/>
            <person name="Rogers J."/>
            <person name="Rogov P."/>
            <person name="Rutman M."/>
            <person name="Schupbach R."/>
            <person name="Seaman C."/>
            <person name="Settipalli S."/>
            <person name="Sharpe T."/>
            <person name="Sheridan J."/>
            <person name="Sherpa N."/>
            <person name="Shi J."/>
            <person name="Smirnov S."/>
            <person name="Smith C."/>
            <person name="Sougnez C."/>
            <person name="Spencer B."/>
            <person name="Stalker J."/>
            <person name="Stange-thomann N."/>
            <person name="Stavropoulos S."/>
            <person name="Stetson K."/>
            <person name="Stone C."/>
            <person name="Stone S."/>
            <person name="Stubbs M."/>
            <person name="Talamas J."/>
            <person name="Tchuinga P."/>
            <person name="Tenzing P."/>
            <person name="Tesfaye S."/>
            <person name="Theodore J."/>
            <person name="Thoulutsang Y."/>
            <person name="Topham K."/>
            <person name="Towey S."/>
            <person name="Tsamla T."/>
            <person name="Tsomo N."/>
            <person name="Vallee D."/>
            <person name="Vassiliev H."/>
            <person name="Venkataraman V."/>
            <person name="Vinson J."/>
            <person name="Vo A."/>
            <person name="Wade C."/>
            <person name="Wang S."/>
            <person name="Wangchuk T."/>
            <person name="Wangdi T."/>
            <person name="Whittaker C."/>
            <person name="Wilkinson J."/>
            <person name="Wu Y."/>
            <person name="Wyman D."/>
            <person name="Yadav S."/>
            <person name="Yang S."/>
            <person name="Yang X."/>
            <person name="Yeager S."/>
            <person name="Yee E."/>
            <person name="Young G."/>
            <person name="Zainoun J."/>
            <person name="Zembeck L."/>
            <person name="Zimmer A."/>
            <person name="Zody M."/>
            <person name="Lander E."/>
        </authorList>
    </citation>
    <scope>NUCLEOTIDE SEQUENCE [LARGE SCALE GENOMIC DNA]</scope>
</reference>
<evidence type="ECO:0000256" key="1">
    <source>
        <dbReference type="ARBA" id="ARBA00004656"/>
    </source>
</evidence>
<dbReference type="Proteomes" id="UP000007875">
    <property type="component" value="Unassembled WGS sequence"/>
</dbReference>
<dbReference type="FunCoup" id="H2YIA1">
    <property type="interactions" value="12"/>
</dbReference>
<evidence type="ECO:0000313" key="7">
    <source>
        <dbReference type="Proteomes" id="UP000007875"/>
    </source>
</evidence>
<protein>
    <recommendedName>
        <fullName evidence="3">BLOC-1-related complex subunit 7</fullName>
    </recommendedName>
</protein>
<dbReference type="Ensembl" id="ENSCSAVT00000005121.1">
    <property type="protein sequence ID" value="ENSCSAVP00000005050.1"/>
    <property type="gene ID" value="ENSCSAVG00000003010.1"/>
</dbReference>
<dbReference type="GO" id="GO:0099078">
    <property type="term" value="C:BORC complex"/>
    <property type="evidence" value="ECO:0007669"/>
    <property type="project" value="TreeGrafter"/>
</dbReference>
<accession>H2YIA1</accession>
<dbReference type="OMA" id="HLNYQQE"/>
<keyword evidence="7" id="KW-1185">Reference proteome</keyword>
<dbReference type="PANTHER" id="PTHR31397:SF1">
    <property type="entry name" value="BLOC-1-RELATED COMPLEX SUBUNIT 7"/>
    <property type="match status" value="1"/>
</dbReference>